<evidence type="ECO:0000313" key="1">
    <source>
        <dbReference type="EMBL" id="KAG0524794.1"/>
    </source>
</evidence>
<proteinExistence type="predicted"/>
<organism evidence="1 2">
    <name type="scientific">Sorghum bicolor</name>
    <name type="common">Sorghum</name>
    <name type="synonym">Sorghum vulgare</name>
    <dbReference type="NCBI Taxonomy" id="4558"/>
    <lineage>
        <taxon>Eukaryota</taxon>
        <taxon>Viridiplantae</taxon>
        <taxon>Streptophyta</taxon>
        <taxon>Embryophyta</taxon>
        <taxon>Tracheophyta</taxon>
        <taxon>Spermatophyta</taxon>
        <taxon>Magnoliopsida</taxon>
        <taxon>Liliopsida</taxon>
        <taxon>Poales</taxon>
        <taxon>Poaceae</taxon>
        <taxon>PACMAD clade</taxon>
        <taxon>Panicoideae</taxon>
        <taxon>Andropogonodae</taxon>
        <taxon>Andropogoneae</taxon>
        <taxon>Sorghinae</taxon>
        <taxon>Sorghum</taxon>
    </lineage>
</organism>
<dbReference type="Proteomes" id="UP000807115">
    <property type="component" value="Chromosome 7"/>
</dbReference>
<comment type="caution">
    <text evidence="1">The sequence shown here is derived from an EMBL/GenBank/DDBJ whole genome shotgun (WGS) entry which is preliminary data.</text>
</comment>
<reference evidence="1" key="2">
    <citation type="submission" date="2020-10" db="EMBL/GenBank/DDBJ databases">
        <authorList>
            <person name="Cooper E.A."/>
            <person name="Brenton Z.W."/>
            <person name="Flinn B.S."/>
            <person name="Jenkins J."/>
            <person name="Shu S."/>
            <person name="Flowers D."/>
            <person name="Luo F."/>
            <person name="Wang Y."/>
            <person name="Xia P."/>
            <person name="Barry K."/>
            <person name="Daum C."/>
            <person name="Lipzen A."/>
            <person name="Yoshinaga Y."/>
            <person name="Schmutz J."/>
            <person name="Saski C."/>
            <person name="Vermerris W."/>
            <person name="Kresovich S."/>
        </authorList>
    </citation>
    <scope>NUCLEOTIDE SEQUENCE</scope>
</reference>
<sequence length="60" mass="6869">MGIALNDLASVVLSRRRLFRCGERKGKVKYFGLGFVEYYFVLNKPTTLLLVYHLCQSLGN</sequence>
<accession>A0A921QMK5</accession>
<name>A0A921QMK5_SORBI</name>
<protein>
    <submittedName>
        <fullName evidence="1">Uncharacterized protein</fullName>
    </submittedName>
</protein>
<evidence type="ECO:0000313" key="2">
    <source>
        <dbReference type="Proteomes" id="UP000807115"/>
    </source>
</evidence>
<reference evidence="1" key="1">
    <citation type="journal article" date="2019" name="BMC Genomics">
        <title>A new reference genome for Sorghum bicolor reveals high levels of sequence similarity between sweet and grain genotypes: implications for the genetics of sugar metabolism.</title>
        <authorList>
            <person name="Cooper E.A."/>
            <person name="Brenton Z.W."/>
            <person name="Flinn B.S."/>
            <person name="Jenkins J."/>
            <person name="Shu S."/>
            <person name="Flowers D."/>
            <person name="Luo F."/>
            <person name="Wang Y."/>
            <person name="Xia P."/>
            <person name="Barry K."/>
            <person name="Daum C."/>
            <person name="Lipzen A."/>
            <person name="Yoshinaga Y."/>
            <person name="Schmutz J."/>
            <person name="Saski C."/>
            <person name="Vermerris W."/>
            <person name="Kresovich S."/>
        </authorList>
    </citation>
    <scope>NUCLEOTIDE SEQUENCE</scope>
</reference>
<gene>
    <name evidence="1" type="ORF">BDA96_07G242200</name>
</gene>
<dbReference type="AlphaFoldDB" id="A0A921QMK5"/>
<dbReference type="EMBL" id="CM027686">
    <property type="protein sequence ID" value="KAG0524794.1"/>
    <property type="molecule type" value="Genomic_DNA"/>
</dbReference>